<gene>
    <name evidence="2" type="ORF">KDA27_11365</name>
</gene>
<evidence type="ECO:0000313" key="3">
    <source>
        <dbReference type="Proteomes" id="UP000739538"/>
    </source>
</evidence>
<dbReference type="PROSITE" id="PS51257">
    <property type="entry name" value="PROKAR_LIPOPROTEIN"/>
    <property type="match status" value="1"/>
</dbReference>
<reference evidence="2" key="2">
    <citation type="journal article" date="2021" name="Microbiome">
        <title>Successional dynamics and alternative stable states in a saline activated sludge microbial community over 9 years.</title>
        <authorList>
            <person name="Wang Y."/>
            <person name="Ye J."/>
            <person name="Ju F."/>
            <person name="Liu L."/>
            <person name="Boyd J.A."/>
            <person name="Deng Y."/>
            <person name="Parks D.H."/>
            <person name="Jiang X."/>
            <person name="Yin X."/>
            <person name="Woodcroft B.J."/>
            <person name="Tyson G.W."/>
            <person name="Hugenholtz P."/>
            <person name="Polz M.F."/>
            <person name="Zhang T."/>
        </authorList>
    </citation>
    <scope>NUCLEOTIDE SEQUENCE</scope>
    <source>
        <strain evidence="2">HKST-UBA02</strain>
    </source>
</reference>
<evidence type="ECO:0000313" key="2">
    <source>
        <dbReference type="EMBL" id="MCA9756390.1"/>
    </source>
</evidence>
<proteinExistence type="predicted"/>
<dbReference type="EMBL" id="JAGQHS010000051">
    <property type="protein sequence ID" value="MCA9756390.1"/>
    <property type="molecule type" value="Genomic_DNA"/>
</dbReference>
<name>A0A956NFB6_UNCEI</name>
<dbReference type="InterPro" id="IPR003961">
    <property type="entry name" value="FN3_dom"/>
</dbReference>
<dbReference type="Gene3D" id="2.60.40.10">
    <property type="entry name" value="Immunoglobulins"/>
    <property type="match status" value="1"/>
</dbReference>
<comment type="caution">
    <text evidence="2">The sequence shown here is derived from an EMBL/GenBank/DDBJ whole genome shotgun (WGS) entry which is preliminary data.</text>
</comment>
<feature type="domain" description="Fibronectin type-III" evidence="1">
    <location>
        <begin position="49"/>
        <end position="150"/>
    </location>
</feature>
<dbReference type="Proteomes" id="UP000739538">
    <property type="component" value="Unassembled WGS sequence"/>
</dbReference>
<protein>
    <recommendedName>
        <fullName evidence="1">Fibronectin type-III domain-containing protein</fullName>
    </recommendedName>
</protein>
<dbReference type="InterPro" id="IPR013783">
    <property type="entry name" value="Ig-like_fold"/>
</dbReference>
<sequence length="293" mass="30837">MSRMMGAERARARSAGLASLRLGALLVLAAVLAGCTDSSPTPPPPPDLPPPAPSGLTVRSGAFVDTLTWSPVDAVDFQAYEVWRGRRGSFAGSPDTTWVRLGRNASALDTVWIDPYVSPGHRYAYRVWALDLAGQRSDDARIEATTTLPDGPALGFEPRRASVHAGTEVELTLWIVGAADLHGLVLDIVHSAPRSECSVGQPLGDPTLSVCMGEIPEPTQLALSAVRGAPGLTGSAELATVRFGPVPAVPDSVFLRVHALEREDGTAIPGAESAELLPASWEIAIDPEEAESR</sequence>
<dbReference type="InterPro" id="IPR036116">
    <property type="entry name" value="FN3_sf"/>
</dbReference>
<dbReference type="PROSITE" id="PS50853">
    <property type="entry name" value="FN3"/>
    <property type="match status" value="1"/>
</dbReference>
<accession>A0A956NFB6</accession>
<reference evidence="2" key="1">
    <citation type="submission" date="2020-04" db="EMBL/GenBank/DDBJ databases">
        <authorList>
            <person name="Zhang T."/>
        </authorList>
    </citation>
    <scope>NUCLEOTIDE SEQUENCE</scope>
    <source>
        <strain evidence="2">HKST-UBA02</strain>
    </source>
</reference>
<dbReference type="AlphaFoldDB" id="A0A956NFB6"/>
<evidence type="ECO:0000259" key="1">
    <source>
        <dbReference type="PROSITE" id="PS50853"/>
    </source>
</evidence>
<organism evidence="2 3">
    <name type="scientific">Eiseniibacteriota bacterium</name>
    <dbReference type="NCBI Taxonomy" id="2212470"/>
    <lineage>
        <taxon>Bacteria</taxon>
        <taxon>Candidatus Eiseniibacteriota</taxon>
    </lineage>
</organism>
<dbReference type="SUPFAM" id="SSF49265">
    <property type="entry name" value="Fibronectin type III"/>
    <property type="match status" value="1"/>
</dbReference>